<keyword evidence="3" id="KW-1185">Reference proteome</keyword>
<evidence type="ECO:0000256" key="1">
    <source>
        <dbReference type="SAM" id="MobiDB-lite"/>
    </source>
</evidence>
<gene>
    <name evidence="2" type="ORF">KUDE01_011665</name>
</gene>
<dbReference type="EMBL" id="JASDAP010000004">
    <property type="protein sequence ID" value="KAK1904483.1"/>
    <property type="molecule type" value="Genomic_DNA"/>
</dbReference>
<reference evidence="2" key="1">
    <citation type="submission" date="2023-04" db="EMBL/GenBank/DDBJ databases">
        <title>Chromosome-level genome of Chaenocephalus aceratus.</title>
        <authorList>
            <person name="Park H."/>
        </authorList>
    </citation>
    <scope>NUCLEOTIDE SEQUENCE</scope>
    <source>
        <strain evidence="2">DE</strain>
        <tissue evidence="2">Muscle</tissue>
    </source>
</reference>
<evidence type="ECO:0000313" key="2">
    <source>
        <dbReference type="EMBL" id="KAK1904483.1"/>
    </source>
</evidence>
<evidence type="ECO:0000313" key="3">
    <source>
        <dbReference type="Proteomes" id="UP001228049"/>
    </source>
</evidence>
<dbReference type="AlphaFoldDB" id="A0AAD9CMH7"/>
<comment type="caution">
    <text evidence="2">The sequence shown here is derived from an EMBL/GenBank/DDBJ whole genome shotgun (WGS) entry which is preliminary data.</text>
</comment>
<organism evidence="2 3">
    <name type="scientific">Dissostichus eleginoides</name>
    <name type="common">Patagonian toothfish</name>
    <name type="synonym">Dissostichus amissus</name>
    <dbReference type="NCBI Taxonomy" id="100907"/>
    <lineage>
        <taxon>Eukaryota</taxon>
        <taxon>Metazoa</taxon>
        <taxon>Chordata</taxon>
        <taxon>Craniata</taxon>
        <taxon>Vertebrata</taxon>
        <taxon>Euteleostomi</taxon>
        <taxon>Actinopterygii</taxon>
        <taxon>Neopterygii</taxon>
        <taxon>Teleostei</taxon>
        <taxon>Neoteleostei</taxon>
        <taxon>Acanthomorphata</taxon>
        <taxon>Eupercaria</taxon>
        <taxon>Perciformes</taxon>
        <taxon>Notothenioidei</taxon>
        <taxon>Nototheniidae</taxon>
        <taxon>Dissostichus</taxon>
    </lineage>
</organism>
<feature type="non-terminal residue" evidence="2">
    <location>
        <position position="114"/>
    </location>
</feature>
<dbReference type="Proteomes" id="UP001228049">
    <property type="component" value="Unassembled WGS sequence"/>
</dbReference>
<feature type="region of interest" description="Disordered" evidence="1">
    <location>
        <begin position="78"/>
        <end position="114"/>
    </location>
</feature>
<protein>
    <submittedName>
        <fullName evidence="2">Ankyrin repeat and death domain containing protein 1A</fullName>
    </submittedName>
</protein>
<sequence length="114" mass="13127">FEEIPDNYLSEIVLSRLVSESMRTLKPGGTHSEDLPLVEWLCKPTVEPSENKTQPVRDFKSNFYSLVEAIMSDWRWREDSPADGSAASRRSIPQNRRKMVQETSCLKMNTAYSE</sequence>
<feature type="compositionally biased region" description="Polar residues" evidence="1">
    <location>
        <begin position="101"/>
        <end position="114"/>
    </location>
</feature>
<proteinExistence type="predicted"/>
<feature type="non-terminal residue" evidence="2">
    <location>
        <position position="1"/>
    </location>
</feature>
<name>A0AAD9CMH7_DISEL</name>
<accession>A0AAD9CMH7</accession>